<dbReference type="EMBL" id="VSSQ01072611">
    <property type="protein sequence ID" value="MPN23959.1"/>
    <property type="molecule type" value="Genomic_DNA"/>
</dbReference>
<accession>A0A645GDV8</accession>
<organism evidence="1">
    <name type="scientific">bioreactor metagenome</name>
    <dbReference type="NCBI Taxonomy" id="1076179"/>
    <lineage>
        <taxon>unclassified sequences</taxon>
        <taxon>metagenomes</taxon>
        <taxon>ecological metagenomes</taxon>
    </lineage>
</organism>
<evidence type="ECO:0000313" key="1">
    <source>
        <dbReference type="EMBL" id="MPN23959.1"/>
    </source>
</evidence>
<dbReference type="AlphaFoldDB" id="A0A645GDV8"/>
<reference evidence="1" key="1">
    <citation type="submission" date="2019-08" db="EMBL/GenBank/DDBJ databases">
        <authorList>
            <person name="Kucharzyk K."/>
            <person name="Murdoch R.W."/>
            <person name="Higgins S."/>
            <person name="Loffler F."/>
        </authorList>
    </citation>
    <scope>NUCLEOTIDE SEQUENCE</scope>
</reference>
<name>A0A645GDV8_9ZZZZ</name>
<proteinExistence type="predicted"/>
<comment type="caution">
    <text evidence="1">The sequence shown here is derived from an EMBL/GenBank/DDBJ whole genome shotgun (WGS) entry which is preliminary data.</text>
</comment>
<gene>
    <name evidence="1" type="ORF">SDC9_171352</name>
</gene>
<protein>
    <submittedName>
        <fullName evidence="1">Uncharacterized protein</fullName>
    </submittedName>
</protein>
<sequence length="57" mass="6562">MATSSFTTVFKIPKKALREIAKTVDKPSVRFKLSEKDKESLVTSGERFQKWLESNKN</sequence>